<gene>
    <name evidence="1" type="primary">ORF197013</name>
</gene>
<proteinExistence type="predicted"/>
<dbReference type="EMBL" id="HACG01046868">
    <property type="protein sequence ID" value="CEK93733.1"/>
    <property type="molecule type" value="Transcribed_RNA"/>
</dbReference>
<reference evidence="1" key="1">
    <citation type="submission" date="2014-12" db="EMBL/GenBank/DDBJ databases">
        <title>Insight into the proteome of Arion vulgaris.</title>
        <authorList>
            <person name="Aradska J."/>
            <person name="Bulat T."/>
            <person name="Smidak R."/>
            <person name="Sarate P."/>
            <person name="Gangsoo J."/>
            <person name="Sialana F."/>
            <person name="Bilban M."/>
            <person name="Lubec G."/>
        </authorList>
    </citation>
    <scope>NUCLEOTIDE SEQUENCE</scope>
    <source>
        <tissue evidence="1">Skin</tissue>
    </source>
</reference>
<sequence length="83" mass="9353">MLTCVTLKMKKLGLVFINIYKYNFKVESPIVKSGSENSGVQDQLRVKKKISGQMIYCQTRGFLLYLGMQTIPEVGCKVCLNGE</sequence>
<accession>A0A0B7BLA9</accession>
<evidence type="ECO:0000313" key="1">
    <source>
        <dbReference type="EMBL" id="CEK93733.1"/>
    </source>
</evidence>
<organism evidence="1">
    <name type="scientific">Arion vulgaris</name>
    <dbReference type="NCBI Taxonomy" id="1028688"/>
    <lineage>
        <taxon>Eukaryota</taxon>
        <taxon>Metazoa</taxon>
        <taxon>Spiralia</taxon>
        <taxon>Lophotrochozoa</taxon>
        <taxon>Mollusca</taxon>
        <taxon>Gastropoda</taxon>
        <taxon>Heterobranchia</taxon>
        <taxon>Euthyneura</taxon>
        <taxon>Panpulmonata</taxon>
        <taxon>Eupulmonata</taxon>
        <taxon>Stylommatophora</taxon>
        <taxon>Helicina</taxon>
        <taxon>Arionoidea</taxon>
        <taxon>Arionidae</taxon>
        <taxon>Arion</taxon>
    </lineage>
</organism>
<dbReference type="AlphaFoldDB" id="A0A0B7BLA9"/>
<name>A0A0B7BLA9_9EUPU</name>
<protein>
    <submittedName>
        <fullName evidence="1">Uncharacterized protein</fullName>
    </submittedName>
</protein>
<feature type="non-terminal residue" evidence="1">
    <location>
        <position position="83"/>
    </location>
</feature>